<dbReference type="InterPro" id="IPR008271">
    <property type="entry name" value="Ser/Thr_kinase_AS"/>
</dbReference>
<dbReference type="GO" id="GO:0005524">
    <property type="term" value="F:ATP binding"/>
    <property type="evidence" value="ECO:0007669"/>
    <property type="project" value="InterPro"/>
</dbReference>
<dbReference type="GO" id="GO:0004674">
    <property type="term" value="F:protein serine/threonine kinase activity"/>
    <property type="evidence" value="ECO:0007669"/>
    <property type="project" value="UniProtKB-KW"/>
</dbReference>
<dbReference type="Pfam" id="PF00069">
    <property type="entry name" value="Pkinase"/>
    <property type="match status" value="1"/>
</dbReference>
<dbReference type="PROSITE" id="PS50011">
    <property type="entry name" value="PROTEIN_KINASE_DOM"/>
    <property type="match status" value="1"/>
</dbReference>
<dbReference type="EMBL" id="JADWDC010000057">
    <property type="protein sequence ID" value="MCC0178895.1"/>
    <property type="molecule type" value="Genomic_DNA"/>
</dbReference>
<dbReference type="PANTHER" id="PTHR44167:SF24">
    <property type="entry name" value="SERINE_THREONINE-PROTEIN KINASE CHK2"/>
    <property type="match status" value="1"/>
</dbReference>
<feature type="domain" description="Protein kinase" evidence="2">
    <location>
        <begin position="16"/>
        <end position="268"/>
    </location>
</feature>
<reference evidence="3" key="1">
    <citation type="journal article" date="2021" name="Antonie Van Leeuwenhoek">
        <title>Draft genome and description of Waterburya agarophytonicola gen. nov. sp. nov. (Pleurocapsales, Cyanobacteria): a seaweed symbiont.</title>
        <authorList>
            <person name="Bonthond G."/>
            <person name="Shalygin S."/>
            <person name="Bayer T."/>
            <person name="Weinberger F."/>
        </authorList>
    </citation>
    <scope>NUCLEOTIDE SEQUENCE</scope>
    <source>
        <strain evidence="3">KI4</strain>
    </source>
</reference>
<dbReference type="CDD" id="cd14014">
    <property type="entry name" value="STKc_PknB_like"/>
    <property type="match status" value="1"/>
</dbReference>
<keyword evidence="4" id="KW-1185">Reference proteome</keyword>
<dbReference type="Gene3D" id="1.10.510.10">
    <property type="entry name" value="Transferase(Phosphotransferase) domain 1"/>
    <property type="match status" value="1"/>
</dbReference>
<keyword evidence="1" id="KW-0812">Transmembrane</keyword>
<name>A0A964BWN5_9CYAN</name>
<dbReference type="AlphaFoldDB" id="A0A964BWN5"/>
<dbReference type="SUPFAM" id="SSF56112">
    <property type="entry name" value="Protein kinase-like (PK-like)"/>
    <property type="match status" value="1"/>
</dbReference>
<gene>
    <name evidence="3" type="ORF">I4641_18155</name>
</gene>
<dbReference type="PANTHER" id="PTHR44167">
    <property type="entry name" value="OVARIAN-SPECIFIC SERINE/THREONINE-PROTEIN KINASE LOK-RELATED"/>
    <property type="match status" value="1"/>
</dbReference>
<organism evidence="3 4">
    <name type="scientific">Waterburya agarophytonicola KI4</name>
    <dbReference type="NCBI Taxonomy" id="2874699"/>
    <lineage>
        <taxon>Bacteria</taxon>
        <taxon>Bacillati</taxon>
        <taxon>Cyanobacteriota</taxon>
        <taxon>Cyanophyceae</taxon>
        <taxon>Pleurocapsales</taxon>
        <taxon>Hyellaceae</taxon>
        <taxon>Waterburya</taxon>
        <taxon>Waterburya agarophytonicola</taxon>
    </lineage>
</organism>
<keyword evidence="1" id="KW-0472">Membrane</keyword>
<dbReference type="InterPro" id="IPR000719">
    <property type="entry name" value="Prot_kinase_dom"/>
</dbReference>
<proteinExistence type="predicted"/>
<sequence>MRLNLDVKNKILGDRYYLHCLIAQSDHSKIFLATDLAIGDRKCAVKQMYPSYFPVEARSKIESAFLNEVEILKRLSLRHPQIGQYYNYFVDSGKQYLVQEWVEGDSLEEKLRHNFKFSESKVRDIILNTLLTIEYVHRQGIVHNDIKPGNLILRLQDQLPVLIDFGIARKIDCIYKHSIVGTPGYMSLEQAMGKVSFNNDLYSLGVTAIELLTGKSPLSVDFNSNKNNFWEQEKTAFDPKFVEIIDRSISSQDNLKFTSATEMLAMFFPSKKVKLFTQTGDRTKLSFSILFTIMLILIMGFSQKYLILQLNDKSYVSSFKPKPLQPSPPNSLPDNNNFQPTALELKNNALQKAIFAPGTKHLTILQALGEPLWRKPGFWTNSIAWSYENIVSEKIDIGYIFDRQTNILRQAEIAVPPTTKISTVQSAMNSFLATESSTVAIEQGLQAVYKREKNTYEFVTGNLEGIIQRNDQDRIYIAVWSAGFH</sequence>
<feature type="transmembrane region" description="Helical" evidence="1">
    <location>
        <begin position="285"/>
        <end position="307"/>
    </location>
</feature>
<dbReference type="Proteomes" id="UP000729733">
    <property type="component" value="Unassembled WGS sequence"/>
</dbReference>
<keyword evidence="1" id="KW-1133">Transmembrane helix</keyword>
<keyword evidence="3" id="KW-0418">Kinase</keyword>
<keyword evidence="3" id="KW-0808">Transferase</keyword>
<keyword evidence="3" id="KW-0723">Serine/threonine-protein kinase</keyword>
<accession>A0A964BWN5</accession>
<protein>
    <submittedName>
        <fullName evidence="3">Serine/threonine protein kinase</fullName>
    </submittedName>
</protein>
<dbReference type="InterPro" id="IPR011009">
    <property type="entry name" value="Kinase-like_dom_sf"/>
</dbReference>
<comment type="caution">
    <text evidence="3">The sequence shown here is derived from an EMBL/GenBank/DDBJ whole genome shotgun (WGS) entry which is preliminary data.</text>
</comment>
<dbReference type="PROSITE" id="PS00108">
    <property type="entry name" value="PROTEIN_KINASE_ST"/>
    <property type="match status" value="1"/>
</dbReference>
<evidence type="ECO:0000256" key="1">
    <source>
        <dbReference type="SAM" id="Phobius"/>
    </source>
</evidence>
<dbReference type="SMART" id="SM00220">
    <property type="entry name" value="S_TKc"/>
    <property type="match status" value="1"/>
</dbReference>
<evidence type="ECO:0000313" key="4">
    <source>
        <dbReference type="Proteomes" id="UP000729733"/>
    </source>
</evidence>
<dbReference type="RefSeq" id="WP_229641998.1">
    <property type="nucleotide sequence ID" value="NZ_JADWDC010000057.1"/>
</dbReference>
<evidence type="ECO:0000259" key="2">
    <source>
        <dbReference type="PROSITE" id="PS50011"/>
    </source>
</evidence>
<evidence type="ECO:0000313" key="3">
    <source>
        <dbReference type="EMBL" id="MCC0178895.1"/>
    </source>
</evidence>